<proteinExistence type="predicted"/>
<sequence length="132" mass="14280">MHPRPILKALPEPDLSNPPFSELVSPNPLPFAACNSRAMCTPHVHFPSTPGLTFTGDAYSPGTYDRAPIAVSPNSCALPRRGERVYRSSSVPPIKGSYFHPHAFEACETEPIAATAVPPLLPDLSSETDEWD</sequence>
<accession>A0AAD7HV88</accession>
<organism evidence="1 2">
    <name type="scientific">Mycena maculata</name>
    <dbReference type="NCBI Taxonomy" id="230809"/>
    <lineage>
        <taxon>Eukaryota</taxon>
        <taxon>Fungi</taxon>
        <taxon>Dikarya</taxon>
        <taxon>Basidiomycota</taxon>
        <taxon>Agaricomycotina</taxon>
        <taxon>Agaricomycetes</taxon>
        <taxon>Agaricomycetidae</taxon>
        <taxon>Agaricales</taxon>
        <taxon>Marasmiineae</taxon>
        <taxon>Mycenaceae</taxon>
        <taxon>Mycena</taxon>
    </lineage>
</organism>
<evidence type="ECO:0000313" key="2">
    <source>
        <dbReference type="Proteomes" id="UP001215280"/>
    </source>
</evidence>
<dbReference type="EMBL" id="JARJLG010000200">
    <property type="protein sequence ID" value="KAJ7729095.1"/>
    <property type="molecule type" value="Genomic_DNA"/>
</dbReference>
<keyword evidence="2" id="KW-1185">Reference proteome</keyword>
<name>A0AAD7HV88_9AGAR</name>
<protein>
    <submittedName>
        <fullName evidence="1">Uncharacterized protein</fullName>
    </submittedName>
</protein>
<reference evidence="1" key="1">
    <citation type="submission" date="2023-03" db="EMBL/GenBank/DDBJ databases">
        <title>Massive genome expansion in bonnet fungi (Mycena s.s.) driven by repeated elements and novel gene families across ecological guilds.</title>
        <authorList>
            <consortium name="Lawrence Berkeley National Laboratory"/>
            <person name="Harder C.B."/>
            <person name="Miyauchi S."/>
            <person name="Viragh M."/>
            <person name="Kuo A."/>
            <person name="Thoen E."/>
            <person name="Andreopoulos B."/>
            <person name="Lu D."/>
            <person name="Skrede I."/>
            <person name="Drula E."/>
            <person name="Henrissat B."/>
            <person name="Morin E."/>
            <person name="Kohler A."/>
            <person name="Barry K."/>
            <person name="LaButti K."/>
            <person name="Morin E."/>
            <person name="Salamov A."/>
            <person name="Lipzen A."/>
            <person name="Mereny Z."/>
            <person name="Hegedus B."/>
            <person name="Baldrian P."/>
            <person name="Stursova M."/>
            <person name="Weitz H."/>
            <person name="Taylor A."/>
            <person name="Grigoriev I.V."/>
            <person name="Nagy L.G."/>
            <person name="Martin F."/>
            <person name="Kauserud H."/>
        </authorList>
    </citation>
    <scope>NUCLEOTIDE SEQUENCE</scope>
    <source>
        <strain evidence="1">CBHHK188m</strain>
    </source>
</reference>
<feature type="non-terminal residue" evidence="1">
    <location>
        <position position="132"/>
    </location>
</feature>
<evidence type="ECO:0000313" key="1">
    <source>
        <dbReference type="EMBL" id="KAJ7729095.1"/>
    </source>
</evidence>
<comment type="caution">
    <text evidence="1">The sequence shown here is derived from an EMBL/GenBank/DDBJ whole genome shotgun (WGS) entry which is preliminary data.</text>
</comment>
<dbReference type="AlphaFoldDB" id="A0AAD7HV88"/>
<gene>
    <name evidence="1" type="ORF">DFH07DRAFT_722145</name>
</gene>
<dbReference type="Proteomes" id="UP001215280">
    <property type="component" value="Unassembled WGS sequence"/>
</dbReference>